<accession>A0A1J9QNG4</accession>
<protein>
    <submittedName>
        <fullName evidence="3">Uncharacterized protein</fullName>
    </submittedName>
</protein>
<evidence type="ECO:0000256" key="2">
    <source>
        <dbReference type="SAM" id="MobiDB-lite"/>
    </source>
</evidence>
<keyword evidence="1" id="KW-0175">Coiled coil</keyword>
<dbReference type="AlphaFoldDB" id="A0A1J9QNG4"/>
<comment type="caution">
    <text evidence="3">The sequence shown here is derived from an EMBL/GenBank/DDBJ whole genome shotgun (WGS) entry which is preliminary data.</text>
</comment>
<dbReference type="OrthoDB" id="10308083at2759"/>
<evidence type="ECO:0000313" key="4">
    <source>
        <dbReference type="Proteomes" id="UP000242791"/>
    </source>
</evidence>
<feature type="non-terminal residue" evidence="3">
    <location>
        <position position="1"/>
    </location>
</feature>
<evidence type="ECO:0000256" key="1">
    <source>
        <dbReference type="SAM" id="Coils"/>
    </source>
</evidence>
<sequence length="93" mass="10973">QDPTAIYNLINVELYKKDRLREENKVLEARLATAEQERDIAQEARDDYQKEWQIATRRLNTQMRQTLGTKGQKSEKIRDPPILTNGKEPKFDD</sequence>
<reference evidence="3 4" key="1">
    <citation type="submission" date="2015-08" db="EMBL/GenBank/DDBJ databases">
        <title>Emmonsia species relationships and genome sequence.</title>
        <authorList>
            <person name="Cuomo C.A."/>
            <person name="Schwartz I.S."/>
            <person name="Kenyon C."/>
            <person name="De Hoog G.S."/>
            <person name="Govender N.P."/>
            <person name="Botha A."/>
            <person name="Moreno L."/>
            <person name="De Vries M."/>
            <person name="Munoz J.F."/>
            <person name="Stielow J.B."/>
        </authorList>
    </citation>
    <scope>NUCLEOTIDE SEQUENCE [LARGE SCALE GENOMIC DNA]</scope>
    <source>
        <strain evidence="3 4">EI222</strain>
    </source>
</reference>
<dbReference type="EMBL" id="LGTZ01002189">
    <property type="protein sequence ID" value="OJD17719.1"/>
    <property type="molecule type" value="Genomic_DNA"/>
</dbReference>
<gene>
    <name evidence="3" type="ORF">ACJ73_08776</name>
</gene>
<keyword evidence="4" id="KW-1185">Reference proteome</keyword>
<evidence type="ECO:0000313" key="3">
    <source>
        <dbReference type="EMBL" id="OJD17719.1"/>
    </source>
</evidence>
<dbReference type="VEuPathDB" id="FungiDB:ACJ73_08776"/>
<dbReference type="Proteomes" id="UP000242791">
    <property type="component" value="Unassembled WGS sequence"/>
</dbReference>
<organism evidence="3 4">
    <name type="scientific">Blastomyces percursus</name>
    <dbReference type="NCBI Taxonomy" id="1658174"/>
    <lineage>
        <taxon>Eukaryota</taxon>
        <taxon>Fungi</taxon>
        <taxon>Dikarya</taxon>
        <taxon>Ascomycota</taxon>
        <taxon>Pezizomycotina</taxon>
        <taxon>Eurotiomycetes</taxon>
        <taxon>Eurotiomycetidae</taxon>
        <taxon>Onygenales</taxon>
        <taxon>Ajellomycetaceae</taxon>
        <taxon>Blastomyces</taxon>
    </lineage>
</organism>
<feature type="region of interest" description="Disordered" evidence="2">
    <location>
        <begin position="63"/>
        <end position="93"/>
    </location>
</feature>
<name>A0A1J9QNG4_9EURO</name>
<feature type="coiled-coil region" evidence="1">
    <location>
        <begin position="17"/>
        <end position="51"/>
    </location>
</feature>
<proteinExistence type="predicted"/>